<dbReference type="InterPro" id="IPR056421">
    <property type="entry name" value="TPR_GEMI5"/>
</dbReference>
<dbReference type="Gene3D" id="2.130.10.10">
    <property type="entry name" value="YVTN repeat-like/Quinoprotein amine dehydrogenase"/>
    <property type="match status" value="2"/>
</dbReference>
<dbReference type="GO" id="GO:0003730">
    <property type="term" value="F:mRNA 3'-UTR binding"/>
    <property type="evidence" value="ECO:0007669"/>
    <property type="project" value="TreeGrafter"/>
</dbReference>
<dbReference type="PANTHER" id="PTHR46362:SF1">
    <property type="entry name" value="GEM-ASSOCIATED PROTEIN 5"/>
    <property type="match status" value="1"/>
</dbReference>
<feature type="repeat" description="WD" evidence="1">
    <location>
        <begin position="571"/>
        <end position="604"/>
    </location>
</feature>
<dbReference type="Pfam" id="PF00400">
    <property type="entry name" value="WD40"/>
    <property type="match status" value="4"/>
</dbReference>
<dbReference type="RefSeq" id="XP_009825960.1">
    <property type="nucleotide sequence ID" value="XM_009827658.1"/>
</dbReference>
<dbReference type="PROSITE" id="PS50082">
    <property type="entry name" value="WD_REPEATS_2"/>
    <property type="match status" value="4"/>
</dbReference>
<dbReference type="AlphaFoldDB" id="W4GZB3"/>
<keyword evidence="1" id="KW-0853">WD repeat</keyword>
<gene>
    <name evidence="3" type="ORF">H257_03524</name>
</gene>
<name>W4GZB3_APHAT</name>
<dbReference type="InterPro" id="IPR001680">
    <property type="entry name" value="WD40_rpt"/>
</dbReference>
<proteinExistence type="predicted"/>
<feature type="repeat" description="WD" evidence="1">
    <location>
        <begin position="153"/>
        <end position="191"/>
    </location>
</feature>
<dbReference type="EMBL" id="KI913119">
    <property type="protein sequence ID" value="ETV84268.1"/>
    <property type="molecule type" value="Genomic_DNA"/>
</dbReference>
<dbReference type="PANTHER" id="PTHR46362">
    <property type="entry name" value="GEM-ASSOCIATED PROTEIN 5"/>
    <property type="match status" value="1"/>
</dbReference>
<evidence type="ECO:0000256" key="1">
    <source>
        <dbReference type="PROSITE-ProRule" id="PRU00221"/>
    </source>
</evidence>
<dbReference type="SUPFAM" id="SSF50978">
    <property type="entry name" value="WD40 repeat-like"/>
    <property type="match status" value="1"/>
</dbReference>
<dbReference type="InterPro" id="IPR015943">
    <property type="entry name" value="WD40/YVTN_repeat-like_dom_sf"/>
</dbReference>
<reference evidence="3" key="1">
    <citation type="submission" date="2013-12" db="EMBL/GenBank/DDBJ databases">
        <title>The Genome Sequence of Aphanomyces astaci APO3.</title>
        <authorList>
            <consortium name="The Broad Institute Genomics Platform"/>
            <person name="Russ C."/>
            <person name="Tyler B."/>
            <person name="van West P."/>
            <person name="Dieguez-Uribeondo J."/>
            <person name="Young S.K."/>
            <person name="Zeng Q."/>
            <person name="Gargeya S."/>
            <person name="Fitzgerald M."/>
            <person name="Abouelleil A."/>
            <person name="Alvarado L."/>
            <person name="Chapman S.B."/>
            <person name="Gainer-Dewar J."/>
            <person name="Goldberg J."/>
            <person name="Griggs A."/>
            <person name="Gujja S."/>
            <person name="Hansen M."/>
            <person name="Howarth C."/>
            <person name="Imamovic A."/>
            <person name="Ireland A."/>
            <person name="Larimer J."/>
            <person name="McCowan C."/>
            <person name="Murphy C."/>
            <person name="Pearson M."/>
            <person name="Poon T.W."/>
            <person name="Priest M."/>
            <person name="Roberts A."/>
            <person name="Saif S."/>
            <person name="Shea T."/>
            <person name="Sykes S."/>
            <person name="Wortman J."/>
            <person name="Nusbaum C."/>
            <person name="Birren B."/>
        </authorList>
    </citation>
    <scope>NUCLEOTIDE SEQUENCE [LARGE SCALE GENOMIC DNA]</scope>
    <source>
        <strain evidence="3">APO3</strain>
    </source>
</reference>
<dbReference type="STRING" id="112090.W4GZB3"/>
<dbReference type="InterPro" id="IPR011047">
    <property type="entry name" value="Quinoprotein_ADH-like_sf"/>
</dbReference>
<dbReference type="Pfam" id="PF23774">
    <property type="entry name" value="TPR_GEMI5"/>
    <property type="match status" value="1"/>
</dbReference>
<protein>
    <recommendedName>
        <fullName evidence="2">Gem-associated protein 5 TPR domain-containing protein</fullName>
    </recommendedName>
</protein>
<dbReference type="InterPro" id="IPR052640">
    <property type="entry name" value="Gemin-5"/>
</dbReference>
<dbReference type="GO" id="GO:0005634">
    <property type="term" value="C:nucleus"/>
    <property type="evidence" value="ECO:0007669"/>
    <property type="project" value="TreeGrafter"/>
</dbReference>
<evidence type="ECO:0000259" key="2">
    <source>
        <dbReference type="Pfam" id="PF23774"/>
    </source>
</evidence>
<sequence>MYQVELSSEGTFSQPRYVADLGRGKHDKKVTSVTFIHGAYHELLLVCAGEEGSIQIWNASTLELVDHHKKHKSTEVMAISSKDDNVIVGGDRNGVLSVWTRSTGHIGLHVPIPGDCIYSIDVCPQRKHHVAIGYRSGKLVVVDITDGSIVTRFKGHDEEIHAVTWRPNNATADAKPVLASSSRDKRIRLWEGATALNDQGGNASMLHEWTLPRPKKAVSSHQMGRLWLTCCWVPSSNFSVVCSSITGDLFRLEWTPKQKKVTAPTTFKHNHTRLVFNIAPLVVAYNKVLLLSISMDRDVRLTDAMSMECHAKLTGLGGHVYALSYNAKKALVAGGVGDNTIRLVDLAKSTTELLWKGLQSKVTAVAWNPLGSSMLAYATEEGHIGLYNGQDHTRFKTYHGGGLVRQVLWVVHSFPSENTTADDWIQSLESMQVGGDVSLEELKAPADSAPSTTSCVLWSCAVDGVVYASNPDAPDANSIAMNKRWGVPQVTCMAWLGGMVALGTPEGAVVVVKRQGLTAWTRVHTFYDHTKAVTAVAWCATSSQLATASNDATICVYALDGGVLSPLKHCLTGHGGGITCLDWSPSGVYLASASVDSTVQVWKVGRSEGYNFREHSGRVLAVTWVDDATLASGGDDQSIRKWTFADLPHTMPPKPKHIAEGAVMTAGPKRSVACTSTKKNKAAGLASIAPTSSTTMFHTSSPSNKLAIEIIPTSGHALTDFLRSERAQFEAEGDVEAAGRLLLLQGRIGEALRLVSRHEKLSPVWLAHAPMAGLDVWREYTRLYADRCRDKRNFGDAVEAFLSIGEVYAAIECLVKGSMWKEALTLIHLRCAPSDPILQETTLLYIAHLKAQEMWRDAGTLLQSLSMTDQAISCFLKQHDTLGVALELMDPTCTSVLTLVDIGTRGVLNRQFEVVERVVHLLSAATHKAQAFLLQVFVFYTQDQLSDTPPTGWMLDDTSTLWSHLHDKANVDTLPLCLQTMLDQVAPKSDKVWARLIPYVQSLVGDVDDIEDAFAGGVIDTAFVKLMEANAVGYMVVKCLCQMSLDLVQGNFLAAFEAWSACLAQVAPLTSSNKGDLLEVCALVFPTGVNSTPPPVGELVTDSACSRELWATFFLYQSVAFSRSLRAAADADDDNDHRRQEVQGALLFVIQWINQLLPATVLQDMDESVVRVAQTALNDLSLLYHQLLDDNRPPLAEISAPST</sequence>
<dbReference type="SUPFAM" id="SSF50998">
    <property type="entry name" value="Quinoprotein alcohol dehydrogenase-like"/>
    <property type="match status" value="1"/>
</dbReference>
<dbReference type="GO" id="GO:0032797">
    <property type="term" value="C:SMN complex"/>
    <property type="evidence" value="ECO:0007669"/>
    <property type="project" value="TreeGrafter"/>
</dbReference>
<dbReference type="GO" id="GO:0000387">
    <property type="term" value="P:spliceosomal snRNP assembly"/>
    <property type="evidence" value="ECO:0007669"/>
    <property type="project" value="TreeGrafter"/>
</dbReference>
<dbReference type="GeneID" id="20805520"/>
<dbReference type="VEuPathDB" id="FungiDB:H257_03524"/>
<dbReference type="SMART" id="SM00320">
    <property type="entry name" value="WD40"/>
    <property type="match status" value="9"/>
</dbReference>
<dbReference type="InterPro" id="IPR036322">
    <property type="entry name" value="WD40_repeat_dom_sf"/>
</dbReference>
<feature type="repeat" description="WD" evidence="1">
    <location>
        <begin position="612"/>
        <end position="642"/>
    </location>
</feature>
<dbReference type="PROSITE" id="PS50294">
    <property type="entry name" value="WD_REPEATS_REGION"/>
    <property type="match status" value="2"/>
</dbReference>
<evidence type="ECO:0000313" key="3">
    <source>
        <dbReference type="EMBL" id="ETV84268.1"/>
    </source>
</evidence>
<dbReference type="OrthoDB" id="7326421at2759"/>
<feature type="repeat" description="WD" evidence="1">
    <location>
        <begin position="526"/>
        <end position="557"/>
    </location>
</feature>
<organism evidence="3">
    <name type="scientific">Aphanomyces astaci</name>
    <name type="common">Crayfish plague agent</name>
    <dbReference type="NCBI Taxonomy" id="112090"/>
    <lineage>
        <taxon>Eukaryota</taxon>
        <taxon>Sar</taxon>
        <taxon>Stramenopiles</taxon>
        <taxon>Oomycota</taxon>
        <taxon>Saprolegniomycetes</taxon>
        <taxon>Saprolegniales</taxon>
        <taxon>Verrucalvaceae</taxon>
        <taxon>Aphanomyces</taxon>
    </lineage>
</organism>
<accession>W4GZB3</accession>
<feature type="domain" description="Gem-associated protein 5 TPR" evidence="2">
    <location>
        <begin position="716"/>
        <end position="888"/>
    </location>
</feature>